<dbReference type="EC" id="7.2.2.14" evidence="4"/>
<evidence type="ECO:0000256" key="15">
    <source>
        <dbReference type="ARBA" id="ARBA00023136"/>
    </source>
</evidence>
<evidence type="ECO:0000256" key="8">
    <source>
        <dbReference type="ARBA" id="ARBA00022553"/>
    </source>
</evidence>
<dbReference type="SMART" id="SM00831">
    <property type="entry name" value="Cation_ATPase_N"/>
    <property type="match status" value="1"/>
</dbReference>
<keyword evidence="20" id="KW-0378">Hydrolase</keyword>
<keyword evidence="15 18" id="KW-0472">Membrane</keyword>
<dbReference type="InterPro" id="IPR018303">
    <property type="entry name" value="ATPase_P-typ_P_site"/>
</dbReference>
<evidence type="ECO:0000313" key="21">
    <source>
        <dbReference type="Proteomes" id="UP000261080"/>
    </source>
</evidence>
<evidence type="ECO:0000256" key="5">
    <source>
        <dbReference type="ARBA" id="ARBA00013555"/>
    </source>
</evidence>
<dbReference type="InterPro" id="IPR023214">
    <property type="entry name" value="HAD_sf"/>
</dbReference>
<feature type="domain" description="Cation-transporting P-type ATPase N-terminal" evidence="19">
    <location>
        <begin position="15"/>
        <end position="84"/>
    </location>
</feature>
<dbReference type="InterPro" id="IPR044492">
    <property type="entry name" value="P_typ_ATPase_HD_dom"/>
</dbReference>
<dbReference type="GO" id="GO:0005524">
    <property type="term" value="F:ATP binding"/>
    <property type="evidence" value="ECO:0007669"/>
    <property type="project" value="UniProtKB-KW"/>
</dbReference>
<dbReference type="NCBIfam" id="TIGR01494">
    <property type="entry name" value="ATPase_P-type"/>
    <property type="match status" value="2"/>
</dbReference>
<evidence type="ECO:0000256" key="18">
    <source>
        <dbReference type="SAM" id="Phobius"/>
    </source>
</evidence>
<dbReference type="InterPro" id="IPR023298">
    <property type="entry name" value="ATPase_P-typ_TM_dom_sf"/>
</dbReference>
<evidence type="ECO:0000256" key="14">
    <source>
        <dbReference type="ARBA" id="ARBA00022989"/>
    </source>
</evidence>
<dbReference type="Proteomes" id="UP000261080">
    <property type="component" value="Unassembled WGS sequence"/>
</dbReference>
<organism evidence="20 21">
    <name type="scientific">Sellimonas intestinalis</name>
    <dbReference type="NCBI Taxonomy" id="1653434"/>
    <lineage>
        <taxon>Bacteria</taxon>
        <taxon>Bacillati</taxon>
        <taxon>Bacillota</taxon>
        <taxon>Clostridia</taxon>
        <taxon>Lachnospirales</taxon>
        <taxon>Lachnospiraceae</taxon>
        <taxon>Sellimonas</taxon>
    </lineage>
</organism>
<dbReference type="EMBL" id="QVLX01000007">
    <property type="protein sequence ID" value="RGE85759.1"/>
    <property type="molecule type" value="Genomic_DNA"/>
</dbReference>
<dbReference type="PRINTS" id="PR01836">
    <property type="entry name" value="MGATPASE"/>
</dbReference>
<feature type="transmembrane region" description="Helical" evidence="18">
    <location>
        <begin position="63"/>
        <end position="82"/>
    </location>
</feature>
<evidence type="ECO:0000256" key="4">
    <source>
        <dbReference type="ARBA" id="ARBA00012786"/>
    </source>
</evidence>
<feature type="transmembrane region" description="Helical" evidence="18">
    <location>
        <begin position="669"/>
        <end position="691"/>
    </location>
</feature>
<comment type="subcellular location">
    <subcellularLocation>
        <location evidence="2">Cell inner membrane</location>
        <topology evidence="2">Multi-pass membrane protein</topology>
    </subcellularLocation>
</comment>
<dbReference type="InterPro" id="IPR004014">
    <property type="entry name" value="ATPase_P-typ_cation-transptr_N"/>
</dbReference>
<evidence type="ECO:0000256" key="10">
    <source>
        <dbReference type="ARBA" id="ARBA00022741"/>
    </source>
</evidence>
<evidence type="ECO:0000256" key="6">
    <source>
        <dbReference type="ARBA" id="ARBA00022475"/>
    </source>
</evidence>
<feature type="transmembrane region" description="Helical" evidence="18">
    <location>
        <begin position="781"/>
        <end position="803"/>
    </location>
</feature>
<feature type="transmembrane region" description="Helical" evidence="18">
    <location>
        <begin position="94"/>
        <end position="113"/>
    </location>
</feature>
<dbReference type="GO" id="GO:0015444">
    <property type="term" value="F:P-type magnesium transporter activity"/>
    <property type="evidence" value="ECO:0007669"/>
    <property type="project" value="UniProtKB-EC"/>
</dbReference>
<dbReference type="SUPFAM" id="SSF81653">
    <property type="entry name" value="Calcium ATPase, transduction domain A"/>
    <property type="match status" value="1"/>
</dbReference>
<evidence type="ECO:0000256" key="11">
    <source>
        <dbReference type="ARBA" id="ARBA00022840"/>
    </source>
</evidence>
<feature type="transmembrane region" description="Helical" evidence="18">
    <location>
        <begin position="823"/>
        <end position="846"/>
    </location>
</feature>
<name>A0A3E3K000_9FIRM</name>
<gene>
    <name evidence="20" type="primary">mgtA</name>
    <name evidence="20" type="ORF">DW016_12290</name>
</gene>
<sequence length="885" mass="99650">MEQQTESKKFLIQAAWKEVSEVYTFLETSEQGLSIKQVEERRKRDNPLLEKREDTIWYRIRRAFLNPFTGVLIFLAGISFLTNHWMQADEQRNLYSSFILLIMVFVSGGIRLIQEMKSHHASEEMERLIHTNVKVKRGGVLLEVAAEELVPGDCVYVMPGSRIPADLRLTNTQDLFLSQAAVSGESAIVEKNSRKYEGEIQRSPIYYPNLVFMGTTVISGKGEGVVLASGRNTLYGKSYMEGIRSSDGFEKGANSIARVMLKFMFVLVPIVFVVSGITKGNWLEAFLFAVSVAVGLMPEMLPMVITACLAKGSLQLSKKKTLIKNMNSMQGFGSMDVLCIDKTGTITNETMILEYYMDILGNDSKMVLNYAYLNSFYHSGIRNPIDEAVLKCSEMPDKQDYYETLTETYQKKDEIPFDYERKCVSVLIEDQKGRQELVLKGEPDAVLKCCDRVEYQNQILPIQDDAKKNMDEIIGEMLEDGMKVIAVAKKEMITTGEITCADENHMILLGYLTFFDAPKKSAKEAIKKLRDLEVRTKILTGDRKDVALSVCQRVGVNCSRILTGQEIENLEESQLQTAVEYGEVFAELTPNQKVEIIQVLRENGHTVGFLGDGLNDVPAICEADVGISVDTAVDAAKDAADVVLLDKDLNVLEEGILEGRKTFINMSKYIRITASSNFGNIFSIVCASAFLPFLPMTAIQLLLLNLLYDTLCIVLPWDLVDPEDYRKPREWSGKTLGRFMRWFGPISSAFDILTFLFLYFILCPSVCGGVTFDGLSDPAMIARYITVFQTGWFLESMWSQILILQMLRTAKIPFIQSRPSKSVVIITALGVVVFSGITMLPLGTILGLTTLPAGYFVFLFVVVLVYMFLTNRIKRRYVKQYHELI</sequence>
<feature type="transmembrane region" description="Helical" evidence="18">
    <location>
        <begin position="852"/>
        <end position="869"/>
    </location>
</feature>
<keyword evidence="9 18" id="KW-0812">Transmembrane</keyword>
<feature type="transmembrane region" description="Helical" evidence="18">
    <location>
        <begin position="285"/>
        <end position="310"/>
    </location>
</feature>
<feature type="transmembrane region" description="Helical" evidence="18">
    <location>
        <begin position="739"/>
        <end position="761"/>
    </location>
</feature>
<comment type="similarity">
    <text evidence="3">Belongs to the cation transport ATPase (P-type) (TC 3.A.3) family. Type IIIB subfamily.</text>
</comment>
<evidence type="ECO:0000313" key="20">
    <source>
        <dbReference type="EMBL" id="RGE85759.1"/>
    </source>
</evidence>
<dbReference type="Pfam" id="PF00690">
    <property type="entry name" value="Cation_ATPase_N"/>
    <property type="match status" value="1"/>
</dbReference>
<dbReference type="Pfam" id="PF00122">
    <property type="entry name" value="E1-E2_ATPase"/>
    <property type="match status" value="1"/>
</dbReference>
<dbReference type="OrthoDB" id="9760364at2"/>
<comment type="catalytic activity">
    <reaction evidence="17">
        <text>Mg(2+)(out) + ATP + H2O = Mg(2+)(in) + ADP + phosphate + H(+)</text>
        <dbReference type="Rhea" id="RHEA:10260"/>
        <dbReference type="ChEBI" id="CHEBI:15377"/>
        <dbReference type="ChEBI" id="CHEBI:15378"/>
        <dbReference type="ChEBI" id="CHEBI:18420"/>
        <dbReference type="ChEBI" id="CHEBI:30616"/>
        <dbReference type="ChEBI" id="CHEBI:43474"/>
        <dbReference type="ChEBI" id="CHEBI:456216"/>
        <dbReference type="EC" id="7.2.2.14"/>
    </reaction>
</comment>
<dbReference type="Gene3D" id="3.40.50.1000">
    <property type="entry name" value="HAD superfamily/HAD-like"/>
    <property type="match status" value="1"/>
</dbReference>
<dbReference type="PANTHER" id="PTHR42861">
    <property type="entry name" value="CALCIUM-TRANSPORTING ATPASE"/>
    <property type="match status" value="1"/>
</dbReference>
<keyword evidence="10" id="KW-0547">Nucleotide-binding</keyword>
<dbReference type="RefSeq" id="WP_048622143.1">
    <property type="nucleotide sequence ID" value="NZ_DBGDOX010000015.1"/>
</dbReference>
<dbReference type="Gene3D" id="3.40.1110.10">
    <property type="entry name" value="Calcium-transporting ATPase, cytoplasmic domain N"/>
    <property type="match status" value="1"/>
</dbReference>
<comment type="function">
    <text evidence="1">Mediates magnesium influx to the cytosol.</text>
</comment>
<dbReference type="Gene3D" id="2.70.150.10">
    <property type="entry name" value="Calcium-transporting ATPase, cytoplasmic transduction domain A"/>
    <property type="match status" value="1"/>
</dbReference>
<keyword evidence="11" id="KW-0067">ATP-binding</keyword>
<proteinExistence type="inferred from homology"/>
<dbReference type="InterPro" id="IPR059000">
    <property type="entry name" value="ATPase_P-type_domA"/>
</dbReference>
<dbReference type="InterPro" id="IPR023299">
    <property type="entry name" value="ATPase_P-typ_cyto_dom_N"/>
</dbReference>
<dbReference type="AlphaFoldDB" id="A0A3E3K000"/>
<dbReference type="Pfam" id="PF00689">
    <property type="entry name" value="Cation_ATPase_C"/>
    <property type="match status" value="1"/>
</dbReference>
<dbReference type="Pfam" id="PF13246">
    <property type="entry name" value="Cation_ATPase"/>
    <property type="match status" value="1"/>
</dbReference>
<dbReference type="InterPro" id="IPR036412">
    <property type="entry name" value="HAD-like_sf"/>
</dbReference>
<feature type="transmembrane region" description="Helical" evidence="18">
    <location>
        <begin position="259"/>
        <end position="279"/>
    </location>
</feature>
<evidence type="ECO:0000256" key="13">
    <source>
        <dbReference type="ARBA" id="ARBA00022967"/>
    </source>
</evidence>
<dbReference type="SUPFAM" id="SSF81665">
    <property type="entry name" value="Calcium ATPase, transmembrane domain M"/>
    <property type="match status" value="1"/>
</dbReference>
<reference evidence="20 21" key="1">
    <citation type="submission" date="2018-08" db="EMBL/GenBank/DDBJ databases">
        <title>A genome reference for cultivated species of the human gut microbiota.</title>
        <authorList>
            <person name="Zou Y."/>
            <person name="Xue W."/>
            <person name="Luo G."/>
        </authorList>
    </citation>
    <scope>NUCLEOTIDE SEQUENCE [LARGE SCALE GENOMIC DNA]</scope>
    <source>
        <strain evidence="20 21">AF37-2AT</strain>
    </source>
</reference>
<dbReference type="NCBIfam" id="TIGR01524">
    <property type="entry name" value="ATPase-IIIB_Mg"/>
    <property type="match status" value="1"/>
</dbReference>
<evidence type="ECO:0000256" key="1">
    <source>
        <dbReference type="ARBA" id="ARBA00003954"/>
    </source>
</evidence>
<evidence type="ECO:0000256" key="12">
    <source>
        <dbReference type="ARBA" id="ARBA00022842"/>
    </source>
</evidence>
<dbReference type="SUPFAM" id="SSF56784">
    <property type="entry name" value="HAD-like"/>
    <property type="match status" value="1"/>
</dbReference>
<dbReference type="SFLD" id="SFLDF00027">
    <property type="entry name" value="p-type_atpase"/>
    <property type="match status" value="1"/>
</dbReference>
<dbReference type="Gene3D" id="1.20.1110.10">
    <property type="entry name" value="Calcium-transporting ATPase, transmembrane domain"/>
    <property type="match status" value="1"/>
</dbReference>
<keyword evidence="13" id="KW-1278">Translocase</keyword>
<keyword evidence="12" id="KW-0460">Magnesium</keyword>
<dbReference type="InterPro" id="IPR006415">
    <property type="entry name" value="P-type_ATPase_IIIB"/>
</dbReference>
<dbReference type="SFLD" id="SFLDS00003">
    <property type="entry name" value="Haloacid_Dehalogenase"/>
    <property type="match status" value="1"/>
</dbReference>
<dbReference type="InterPro" id="IPR001757">
    <property type="entry name" value="P_typ_ATPase"/>
</dbReference>
<dbReference type="InterPro" id="IPR006068">
    <property type="entry name" value="ATPase_P-typ_cation-transptr_C"/>
</dbReference>
<keyword evidence="21" id="KW-1185">Reference proteome</keyword>
<keyword evidence="14 18" id="KW-1133">Transmembrane helix</keyword>
<dbReference type="GO" id="GO:0016887">
    <property type="term" value="F:ATP hydrolysis activity"/>
    <property type="evidence" value="ECO:0007669"/>
    <property type="project" value="InterPro"/>
</dbReference>
<feature type="transmembrane region" description="Helical" evidence="18">
    <location>
        <begin position="697"/>
        <end position="719"/>
    </location>
</feature>
<protein>
    <recommendedName>
        <fullName evidence="5">Magnesium-transporting ATPase, P-type 1</fullName>
        <ecNumber evidence="4">7.2.2.14</ecNumber>
    </recommendedName>
    <alternativeName>
        <fullName evidence="16">Mg(2+) transport ATPase, P-type 1</fullName>
    </alternativeName>
</protein>
<evidence type="ECO:0000259" key="19">
    <source>
        <dbReference type="SMART" id="SM00831"/>
    </source>
</evidence>
<dbReference type="PROSITE" id="PS00154">
    <property type="entry name" value="ATPASE_E1_E2"/>
    <property type="match status" value="1"/>
</dbReference>
<evidence type="ECO:0000256" key="7">
    <source>
        <dbReference type="ARBA" id="ARBA00022519"/>
    </source>
</evidence>
<dbReference type="SFLD" id="SFLDG00002">
    <property type="entry name" value="C1.7:_P-type_atpase_like"/>
    <property type="match status" value="1"/>
</dbReference>
<evidence type="ECO:0000256" key="3">
    <source>
        <dbReference type="ARBA" id="ARBA00008746"/>
    </source>
</evidence>
<comment type="caution">
    <text evidence="20">The sequence shown here is derived from an EMBL/GenBank/DDBJ whole genome shotgun (WGS) entry which is preliminary data.</text>
</comment>
<evidence type="ECO:0000256" key="2">
    <source>
        <dbReference type="ARBA" id="ARBA00004429"/>
    </source>
</evidence>
<evidence type="ECO:0000256" key="17">
    <source>
        <dbReference type="ARBA" id="ARBA00047295"/>
    </source>
</evidence>
<evidence type="ECO:0000256" key="9">
    <source>
        <dbReference type="ARBA" id="ARBA00022692"/>
    </source>
</evidence>
<keyword evidence="8" id="KW-0597">Phosphoprotein</keyword>
<keyword evidence="6" id="KW-1003">Cell membrane</keyword>
<dbReference type="InterPro" id="IPR008250">
    <property type="entry name" value="ATPase_P-typ_transduc_dom_A_sf"/>
</dbReference>
<dbReference type="GO" id="GO:0005886">
    <property type="term" value="C:plasma membrane"/>
    <property type="evidence" value="ECO:0007669"/>
    <property type="project" value="UniProtKB-SubCell"/>
</dbReference>
<accession>A0A3E3K000</accession>
<keyword evidence="7" id="KW-0997">Cell inner membrane</keyword>
<evidence type="ECO:0000256" key="16">
    <source>
        <dbReference type="ARBA" id="ARBA00029806"/>
    </source>
</evidence>